<feature type="transmembrane region" description="Helical" evidence="6">
    <location>
        <begin position="150"/>
        <end position="167"/>
    </location>
</feature>
<feature type="transmembrane region" description="Helical" evidence="6">
    <location>
        <begin position="400"/>
        <end position="424"/>
    </location>
</feature>
<dbReference type="InterPro" id="IPR005828">
    <property type="entry name" value="MFS_sugar_transport-like"/>
</dbReference>
<evidence type="ECO:0000256" key="3">
    <source>
        <dbReference type="ARBA" id="ARBA00022989"/>
    </source>
</evidence>
<feature type="transmembrane region" description="Helical" evidence="6">
    <location>
        <begin position="173"/>
        <end position="192"/>
    </location>
</feature>
<comment type="subcellular location">
    <subcellularLocation>
        <location evidence="1">Membrane</location>
        <topology evidence="1">Multi-pass membrane protein</topology>
    </subcellularLocation>
</comment>
<feature type="transmembrane region" description="Helical" evidence="6">
    <location>
        <begin position="504"/>
        <end position="524"/>
    </location>
</feature>
<keyword evidence="2 6" id="KW-0812">Transmembrane</keyword>
<sequence>MDSVRLDALNPPAENGNVSQSDAHKRLAQVDSVVLPFLGGFGRYQRRLVALTWIPAVLISFSQFSDYFLLGQPDKKCVRPDEGGGGNGTGAGRDLLSELMANGTGLESAHGTACLCSEWRFELQSGLQQNVVTRWTLVCDGEWKVHIAKFSLLVGSIFGYVLMGAVADWLGRIPVLLVSVLSVLVFGLAMAFSVDMAMFSTLRFFEGFCLAAIRLSLYVLRIELCLPKWRFSMTMITNLIMVGGQLLMPGLAALCRDWQILQIIIIAPFVFMLPMFPESLRWLLATQHYQRAKQQMHRISKSNRVDTTTDPSGILSELEAELQQRPETCCVTQLRSTRNLWKNTVVLCVNSLTGYGIHHCFARSVVEGSATHLHYYALAAIATASCIVVFPVVGGFGRRGGLLTFMIITALASLLQLGLLNLIGKYSLRHDEVLRDTLNERFSYAFSIIGMFSSHAVSTLSIFYCAEITPTVIRGGGVGLVLASAGFGMLTAPLMELHNQKGFFLHHVILTCCTLLCIICIPLLPETRGQPLPETLADGEGLQRRPLLPGEQHHLLAVTDVREYSRVQDTPLHQAVNPGNGTVPSNNSTANGVRTS</sequence>
<dbReference type="PANTHER" id="PTHR24064">
    <property type="entry name" value="SOLUTE CARRIER FAMILY 22 MEMBER"/>
    <property type="match status" value="1"/>
</dbReference>
<feature type="region of interest" description="Disordered" evidence="5">
    <location>
        <begin position="572"/>
        <end position="596"/>
    </location>
</feature>
<feature type="transmembrane region" description="Helical" evidence="6">
    <location>
        <begin position="260"/>
        <end position="277"/>
    </location>
</feature>
<evidence type="ECO:0000313" key="8">
    <source>
        <dbReference type="Proteomes" id="UP000324632"/>
    </source>
</evidence>
<evidence type="ECO:0000256" key="6">
    <source>
        <dbReference type="SAM" id="Phobius"/>
    </source>
</evidence>
<accession>A0A5A9NG20</accession>
<dbReference type="SUPFAM" id="SSF103473">
    <property type="entry name" value="MFS general substrate transporter"/>
    <property type="match status" value="1"/>
</dbReference>
<dbReference type="Gene3D" id="1.20.1250.20">
    <property type="entry name" value="MFS general substrate transporter like domains"/>
    <property type="match status" value="1"/>
</dbReference>
<feature type="transmembrane region" description="Helical" evidence="6">
    <location>
        <begin position="444"/>
        <end position="465"/>
    </location>
</feature>
<dbReference type="AlphaFoldDB" id="A0A5A9NG20"/>
<name>A0A5A9NG20_9TELE</name>
<evidence type="ECO:0000256" key="2">
    <source>
        <dbReference type="ARBA" id="ARBA00022692"/>
    </source>
</evidence>
<comment type="caution">
    <text evidence="7">The sequence shown here is derived from an EMBL/GenBank/DDBJ whole genome shotgun (WGS) entry which is preliminary data.</text>
</comment>
<reference evidence="7 8" key="1">
    <citation type="journal article" date="2019" name="Mol. Ecol. Resour.">
        <title>Chromosome-level genome assembly of Triplophysa tibetana, a fish adapted to the harsh high-altitude environment of the Tibetan Plateau.</title>
        <authorList>
            <person name="Yang X."/>
            <person name="Liu H."/>
            <person name="Ma Z."/>
            <person name="Zou Y."/>
            <person name="Zou M."/>
            <person name="Mao Y."/>
            <person name="Li X."/>
            <person name="Wang H."/>
            <person name="Chen T."/>
            <person name="Wang W."/>
            <person name="Yang R."/>
        </authorList>
    </citation>
    <scope>NUCLEOTIDE SEQUENCE [LARGE SCALE GENOMIC DNA]</scope>
    <source>
        <strain evidence="7">TTIB1903HZAU</strain>
        <tissue evidence="7">Muscle</tissue>
    </source>
</reference>
<evidence type="ECO:0000256" key="5">
    <source>
        <dbReference type="SAM" id="MobiDB-lite"/>
    </source>
</evidence>
<protein>
    <submittedName>
        <fullName evidence="7">Solute carrier family 22 member 23</fullName>
    </submittedName>
</protein>
<feature type="transmembrane region" description="Helical" evidence="6">
    <location>
        <begin position="373"/>
        <end position="393"/>
    </location>
</feature>
<organism evidence="7 8">
    <name type="scientific">Triplophysa tibetana</name>
    <dbReference type="NCBI Taxonomy" id="1572043"/>
    <lineage>
        <taxon>Eukaryota</taxon>
        <taxon>Metazoa</taxon>
        <taxon>Chordata</taxon>
        <taxon>Craniata</taxon>
        <taxon>Vertebrata</taxon>
        <taxon>Euteleostomi</taxon>
        <taxon>Actinopterygii</taxon>
        <taxon>Neopterygii</taxon>
        <taxon>Teleostei</taxon>
        <taxon>Ostariophysi</taxon>
        <taxon>Cypriniformes</taxon>
        <taxon>Nemacheilidae</taxon>
        <taxon>Triplophysa</taxon>
    </lineage>
</organism>
<evidence type="ECO:0000313" key="7">
    <source>
        <dbReference type="EMBL" id="KAA0708165.1"/>
    </source>
</evidence>
<dbReference type="Pfam" id="PF00083">
    <property type="entry name" value="Sugar_tr"/>
    <property type="match status" value="1"/>
</dbReference>
<proteinExistence type="predicted"/>
<keyword evidence="8" id="KW-1185">Reference proteome</keyword>
<gene>
    <name evidence="7" type="ORF">E1301_Tti022304</name>
</gene>
<evidence type="ECO:0000256" key="1">
    <source>
        <dbReference type="ARBA" id="ARBA00004141"/>
    </source>
</evidence>
<dbReference type="Proteomes" id="UP000324632">
    <property type="component" value="Chromosome 18"/>
</dbReference>
<dbReference type="EMBL" id="SOYY01000018">
    <property type="protein sequence ID" value="KAA0708165.1"/>
    <property type="molecule type" value="Genomic_DNA"/>
</dbReference>
<dbReference type="InterPro" id="IPR036259">
    <property type="entry name" value="MFS_trans_sf"/>
</dbReference>
<feature type="compositionally biased region" description="Polar residues" evidence="5">
    <location>
        <begin position="577"/>
        <end position="596"/>
    </location>
</feature>
<evidence type="ECO:0000256" key="4">
    <source>
        <dbReference type="ARBA" id="ARBA00023136"/>
    </source>
</evidence>
<keyword evidence="3 6" id="KW-1133">Transmembrane helix</keyword>
<keyword evidence="4 6" id="KW-0472">Membrane</keyword>
<feature type="transmembrane region" description="Helical" evidence="6">
    <location>
        <begin position="229"/>
        <end position="248"/>
    </location>
</feature>
<feature type="transmembrane region" description="Helical" evidence="6">
    <location>
        <begin position="48"/>
        <end position="70"/>
    </location>
</feature>
<dbReference type="GO" id="GO:0022857">
    <property type="term" value="F:transmembrane transporter activity"/>
    <property type="evidence" value="ECO:0007669"/>
    <property type="project" value="InterPro"/>
</dbReference>
<feature type="transmembrane region" description="Helical" evidence="6">
    <location>
        <begin position="472"/>
        <end position="492"/>
    </location>
</feature>
<dbReference type="GO" id="GO:0016020">
    <property type="term" value="C:membrane"/>
    <property type="evidence" value="ECO:0007669"/>
    <property type="project" value="UniProtKB-SubCell"/>
</dbReference>
<feature type="region of interest" description="Disordered" evidence="5">
    <location>
        <begin position="1"/>
        <end position="22"/>
    </location>
</feature>